<dbReference type="Pfam" id="PF14155">
    <property type="entry name" value="DUF4307"/>
    <property type="match status" value="1"/>
</dbReference>
<keyword evidence="2" id="KW-1133">Transmembrane helix</keyword>
<dbReference type="Proteomes" id="UP000273119">
    <property type="component" value="Unassembled WGS sequence"/>
</dbReference>
<keyword evidence="4" id="KW-1185">Reference proteome</keyword>
<evidence type="ECO:0000256" key="2">
    <source>
        <dbReference type="SAM" id="Phobius"/>
    </source>
</evidence>
<gene>
    <name evidence="3" type="ORF">DWQ67_05650</name>
</gene>
<dbReference type="EMBL" id="QQXL01000003">
    <property type="protein sequence ID" value="RKW70607.1"/>
    <property type="molecule type" value="Genomic_DNA"/>
</dbReference>
<dbReference type="InterPro" id="IPR025443">
    <property type="entry name" value="DUF4307"/>
</dbReference>
<comment type="caution">
    <text evidence="3">The sequence shown here is derived from an EMBL/GenBank/DDBJ whole genome shotgun (WGS) entry which is preliminary data.</text>
</comment>
<name>A0A496PJG5_9MICC</name>
<feature type="transmembrane region" description="Helical" evidence="2">
    <location>
        <begin position="36"/>
        <end position="54"/>
    </location>
</feature>
<keyword evidence="2" id="KW-0812">Transmembrane</keyword>
<protein>
    <submittedName>
        <fullName evidence="3">DUF4307 domain-containing protein</fullName>
    </submittedName>
</protein>
<dbReference type="AlphaFoldDB" id="A0A496PJG5"/>
<feature type="region of interest" description="Disordered" evidence="1">
    <location>
        <begin position="1"/>
        <end position="24"/>
    </location>
</feature>
<reference evidence="3 4" key="1">
    <citation type="submission" date="2018-07" db="EMBL/GenBank/DDBJ databases">
        <title>Arthrobacter sp. nov., isolated from raw cow's milk with high bacterial count.</title>
        <authorList>
            <person name="Hahne J."/>
            <person name="Isele D."/>
            <person name="Lipski A."/>
        </authorList>
    </citation>
    <scope>NUCLEOTIDE SEQUENCE [LARGE SCALE GENOMIC DNA]</scope>
    <source>
        <strain evidence="3 4">JZ R-183</strain>
    </source>
</reference>
<proteinExistence type="predicted"/>
<dbReference type="RefSeq" id="WP_121484631.1">
    <property type="nucleotide sequence ID" value="NZ_QQXL01000003.1"/>
</dbReference>
<evidence type="ECO:0000256" key="1">
    <source>
        <dbReference type="SAM" id="MobiDB-lite"/>
    </source>
</evidence>
<accession>A0A496PJG5</accession>
<evidence type="ECO:0000313" key="4">
    <source>
        <dbReference type="Proteomes" id="UP000273119"/>
    </source>
</evidence>
<sequence length="150" mass="15953">MSSPAAATGEQLPEPATSLANRYGRPKRRLTKRAKLILSSILVLALILGALFLSTRNTKTFEPKDVAFSLVSDRQTDVTVAVSMKAGEKVTCGLQVLSEDFGVVGYKEVLFDGSSPELKPSGGRVTVQHKVPIRTVFAGVSGGSDACWNS</sequence>
<organism evidence="3 4">
    <name type="scientific">Galactobacter caseinivorans</name>
    <dbReference type="NCBI Taxonomy" id="2676123"/>
    <lineage>
        <taxon>Bacteria</taxon>
        <taxon>Bacillati</taxon>
        <taxon>Actinomycetota</taxon>
        <taxon>Actinomycetes</taxon>
        <taxon>Micrococcales</taxon>
        <taxon>Micrococcaceae</taxon>
        <taxon>Galactobacter</taxon>
    </lineage>
</organism>
<keyword evidence="2" id="KW-0472">Membrane</keyword>
<evidence type="ECO:0000313" key="3">
    <source>
        <dbReference type="EMBL" id="RKW70607.1"/>
    </source>
</evidence>